<dbReference type="Proteomes" id="UP000523955">
    <property type="component" value="Unassembled WGS sequence"/>
</dbReference>
<name>A0A7X0RCT8_9ACTN</name>
<protein>
    <submittedName>
        <fullName evidence="2">Uncharacterized protein</fullName>
    </submittedName>
</protein>
<evidence type="ECO:0000313" key="3">
    <source>
        <dbReference type="Proteomes" id="UP000523955"/>
    </source>
</evidence>
<proteinExistence type="predicted"/>
<gene>
    <name evidence="2" type="ORF">H5V45_01130</name>
</gene>
<sequence length="263" mass="27263">MGPHPGRAPETGPSVSSPAVSTTLPPSARLAWWGTAWLRGHVVTDLLIDAVLEDDATHAVVGLAGADGTETLVTGLGRLRAAGAEGLGLAVPAEGDPVGLGGPRAFNDAALEAGEAVVAIGAGAGLVPHRVGAAITWTAYAAERRQLPDVGDADRSLRAALIDTADTLARLDVARWRPEIADRLMNLRHRHPLDAPDGVPPRCVDLAARGLQALEITDLALDHEGGAVTAYEIEARRRALVPLERAGRRALVAACSPEVWPPG</sequence>
<reference evidence="2 3" key="1">
    <citation type="submission" date="2020-08" db="EMBL/GenBank/DDBJ databases">
        <authorList>
            <person name="Seo M.-J."/>
        </authorList>
    </citation>
    <scope>NUCLEOTIDE SEQUENCE [LARGE SCALE GENOMIC DNA]</scope>
    <source>
        <strain evidence="2 3">KIGAM211</strain>
    </source>
</reference>
<feature type="region of interest" description="Disordered" evidence="1">
    <location>
        <begin position="1"/>
        <end position="21"/>
    </location>
</feature>
<dbReference type="AlphaFoldDB" id="A0A7X0RCT8"/>
<organism evidence="2 3">
    <name type="scientific">Nocardioides luti</name>
    <dbReference type="NCBI Taxonomy" id="2761101"/>
    <lineage>
        <taxon>Bacteria</taxon>
        <taxon>Bacillati</taxon>
        <taxon>Actinomycetota</taxon>
        <taxon>Actinomycetes</taxon>
        <taxon>Propionibacteriales</taxon>
        <taxon>Nocardioidaceae</taxon>
        <taxon>Nocardioides</taxon>
    </lineage>
</organism>
<comment type="caution">
    <text evidence="2">The sequence shown here is derived from an EMBL/GenBank/DDBJ whole genome shotgun (WGS) entry which is preliminary data.</text>
</comment>
<dbReference type="EMBL" id="JACKXE010000001">
    <property type="protein sequence ID" value="MBB6625911.1"/>
    <property type="molecule type" value="Genomic_DNA"/>
</dbReference>
<evidence type="ECO:0000256" key="1">
    <source>
        <dbReference type="SAM" id="MobiDB-lite"/>
    </source>
</evidence>
<keyword evidence="3" id="KW-1185">Reference proteome</keyword>
<accession>A0A7X0RCT8</accession>
<evidence type="ECO:0000313" key="2">
    <source>
        <dbReference type="EMBL" id="MBB6625911.1"/>
    </source>
</evidence>